<protein>
    <submittedName>
        <fullName evidence="1">Uncharacterized protein</fullName>
    </submittedName>
</protein>
<dbReference type="AlphaFoldDB" id="A0A512NQ30"/>
<keyword evidence="2" id="KW-1185">Reference proteome</keyword>
<evidence type="ECO:0000313" key="2">
    <source>
        <dbReference type="Proteomes" id="UP000321058"/>
    </source>
</evidence>
<organism evidence="1 2">
    <name type="scientific">Reyranella soli</name>
    <dbReference type="NCBI Taxonomy" id="1230389"/>
    <lineage>
        <taxon>Bacteria</taxon>
        <taxon>Pseudomonadati</taxon>
        <taxon>Pseudomonadota</taxon>
        <taxon>Alphaproteobacteria</taxon>
        <taxon>Hyphomicrobiales</taxon>
        <taxon>Reyranellaceae</taxon>
        <taxon>Reyranella</taxon>
    </lineage>
</organism>
<comment type="caution">
    <text evidence="1">The sequence shown here is derived from an EMBL/GenBank/DDBJ whole genome shotgun (WGS) entry which is preliminary data.</text>
</comment>
<proteinExistence type="predicted"/>
<dbReference type="RefSeq" id="WP_147156378.1">
    <property type="nucleotide sequence ID" value="NZ_BKAJ01000198.1"/>
</dbReference>
<dbReference type="EMBL" id="BKAJ01000198">
    <property type="protein sequence ID" value="GEP61049.1"/>
    <property type="molecule type" value="Genomic_DNA"/>
</dbReference>
<reference evidence="1 2" key="1">
    <citation type="submission" date="2019-07" db="EMBL/GenBank/DDBJ databases">
        <title>Whole genome shotgun sequence of Reyranella soli NBRC 108950.</title>
        <authorList>
            <person name="Hosoyama A."/>
            <person name="Uohara A."/>
            <person name="Ohji S."/>
            <person name="Ichikawa N."/>
        </authorList>
    </citation>
    <scope>NUCLEOTIDE SEQUENCE [LARGE SCALE GENOMIC DNA]</scope>
    <source>
        <strain evidence="1 2">NBRC 108950</strain>
    </source>
</reference>
<dbReference type="OrthoDB" id="7385116at2"/>
<sequence>METAADCYRHALQCDQLAKFALSDADRDVTLAAAVNWRKLAGSAEEAETTAKLEYDLVDQDWSQS</sequence>
<accession>A0A512NQ30</accession>
<name>A0A512NQ30_9HYPH</name>
<gene>
    <name evidence="1" type="ORF">RSO01_82150</name>
</gene>
<evidence type="ECO:0000313" key="1">
    <source>
        <dbReference type="EMBL" id="GEP61049.1"/>
    </source>
</evidence>
<dbReference type="Proteomes" id="UP000321058">
    <property type="component" value="Unassembled WGS sequence"/>
</dbReference>